<evidence type="ECO:0000313" key="11">
    <source>
        <dbReference type="Proteomes" id="UP001161438"/>
    </source>
</evidence>
<feature type="region of interest" description="Disordered" evidence="7">
    <location>
        <begin position="355"/>
        <end position="382"/>
    </location>
</feature>
<dbReference type="Pfam" id="PF07691">
    <property type="entry name" value="PA14"/>
    <property type="match status" value="1"/>
</dbReference>
<feature type="compositionally biased region" description="Low complexity" evidence="7">
    <location>
        <begin position="609"/>
        <end position="622"/>
    </location>
</feature>
<feature type="region of interest" description="Disordered" evidence="7">
    <location>
        <begin position="596"/>
        <end position="622"/>
    </location>
</feature>
<dbReference type="InterPro" id="IPR025928">
    <property type="entry name" value="Flocculin_t3_rpt"/>
</dbReference>
<dbReference type="EMBL" id="OX365762">
    <property type="protein sequence ID" value="CAI4038669.1"/>
    <property type="molecule type" value="Genomic_DNA"/>
</dbReference>
<dbReference type="PROSITE" id="PS51820">
    <property type="entry name" value="PA14"/>
    <property type="match status" value="1"/>
</dbReference>
<dbReference type="RefSeq" id="XP_056081784.1">
    <property type="nucleotide sequence ID" value="XM_056222055.1"/>
</dbReference>
<feature type="region of interest" description="Disordered" evidence="7">
    <location>
        <begin position="1027"/>
        <end position="1052"/>
    </location>
</feature>
<feature type="region of interest" description="Disordered" evidence="7">
    <location>
        <begin position="399"/>
        <end position="423"/>
    </location>
</feature>
<feature type="chain" id="PRO_5041427564" description="PA14 domain-containing protein" evidence="8">
    <location>
        <begin position="24"/>
        <end position="1134"/>
    </location>
</feature>
<feature type="compositionally biased region" description="Low complexity" evidence="7">
    <location>
        <begin position="364"/>
        <end position="382"/>
    </location>
</feature>
<keyword evidence="3" id="KW-0472">Membrane</keyword>
<dbReference type="SMART" id="SM00758">
    <property type="entry name" value="PA14"/>
    <property type="match status" value="1"/>
</dbReference>
<evidence type="ECO:0000256" key="2">
    <source>
        <dbReference type="ARBA" id="ARBA00009615"/>
    </source>
</evidence>
<dbReference type="InterPro" id="IPR011658">
    <property type="entry name" value="PA14_dom"/>
</dbReference>
<evidence type="ECO:0000313" key="10">
    <source>
        <dbReference type="EMBL" id="CAI4038669.1"/>
    </source>
</evidence>
<accession>A0AA35IXB4</accession>
<keyword evidence="3" id="KW-0336">GPI-anchor</keyword>
<reference evidence="10" key="1">
    <citation type="submission" date="2022-10" db="EMBL/GenBank/DDBJ databases">
        <authorList>
            <person name="Byrne P K."/>
        </authorList>
    </citation>
    <scope>NUCLEOTIDE SEQUENCE</scope>
    <source>
        <strain evidence="10">IFO1815</strain>
    </source>
</reference>
<feature type="compositionally biased region" description="Low complexity" evidence="7">
    <location>
        <begin position="699"/>
        <end position="711"/>
    </location>
</feature>
<evidence type="ECO:0000256" key="1">
    <source>
        <dbReference type="ARBA" id="ARBA00004589"/>
    </source>
</evidence>
<sequence>MTIYCSVFSALLAFLVLANTTSADTEACLPTNERKNGMNINFYEYTLGDITTYREPAYMGYEFSDTEKLGSVSGQTGLSIYYRSPCDNTPVCWDLLRRDEDPCSEYDVVPMKRDTDDCDSSAAYWGSDLFGFYTTPTNVTVEMTGYFLAPENGSYTFYFDTADDSAILSIGGDKAFQCCEQEQSPATSTDFTINAISGNTDSSLEGSVYMYAGYYYPMKVVFSNADFSASLPISMSLPNGTMVFDDFDGYVYSFENNPAQADCTITDPARHTVKPMVRTRTQSWTGTYTTTQVQTSIYTGLNGLTTEETIFEIQTPTDTTSSMSTQTYSSTGITTAANISSIASRSSQAVVASSTTIPTSSDLTQSETVSSSASSSTSTSTSSAFSTSSVIITSTISSDSTSTSSALSTIPTSSNTTSSSQSNLVSSSASFSTSSVIITSTISSDSTSTSSALSTIPTSSNITYSSQSNLVCSSASFSASSVIITSTISSDSTSTSSALSTIPTSSDTTSSSQSNLVSSSASFSTSSVIITSTISSDSTSTSSALSTIPTSSNTTYSSQSDLVSSSTTSSILITSSSTTSETQSKTQATTISFDSSISGTMSSTEDKVTSSPMSSDSSTISFTTSSTLPQITSSFISFVHSITPIYPSNQTAITSGSPSTTSEASTLSKSSESSKATVISVSSNLRSSTLDADAHTASTSSSSLAATGTQSFHSSATPTDSNTRSLTTSNIFVDSSSTLSTYLTTGSASSSSHTNIRSFSTISSKGQEQTLSSSHTLTSSRSIKFSESYMSSVITFTGSNTENFKSQTSSISSSASHSENYRVSTTSISFGSLKSSSSLSVPSFTTYTTSGTSNQNETPSFTASTKSSINRSFASFSQLPVTTSDKITSPPHHVRTTISSVTPVATEKKERTTLVTITSCEFDICSETVSPAIVSTSTATVSGAATEYTTWCPISTLTPSEQTTLITVTYCKSGVCSKTTSPAIVSTATTIVNDAVTVYTTWCSLTTYNEGDAAGFTTKVSYSSTNPRVSKMKTTTHGKEEYSTSGSDTHPSPSASIIIHSNGISSASKTTDAGVLGATYLNTVYEQPRSTYTSNVLGSSTAYLEMSSYVGIGNGLLTNNAVSILIASVLLAII</sequence>
<dbReference type="GeneID" id="80917880"/>
<evidence type="ECO:0000256" key="3">
    <source>
        <dbReference type="ARBA" id="ARBA00022622"/>
    </source>
</evidence>
<dbReference type="InterPro" id="IPR037524">
    <property type="entry name" value="PA14/GLEYA"/>
</dbReference>
<protein>
    <recommendedName>
        <fullName evidence="9">PA14 domain-containing protein</fullName>
    </recommendedName>
</protein>
<evidence type="ECO:0000256" key="7">
    <source>
        <dbReference type="SAM" id="MobiDB-lite"/>
    </source>
</evidence>
<feature type="region of interest" description="Disordered" evidence="7">
    <location>
        <begin position="537"/>
        <end position="559"/>
    </location>
</feature>
<organism evidence="10 11">
    <name type="scientific">Saccharomyces mikatae IFO 1815</name>
    <dbReference type="NCBI Taxonomy" id="226126"/>
    <lineage>
        <taxon>Eukaryota</taxon>
        <taxon>Fungi</taxon>
        <taxon>Dikarya</taxon>
        <taxon>Ascomycota</taxon>
        <taxon>Saccharomycotina</taxon>
        <taxon>Saccharomycetes</taxon>
        <taxon>Saccharomycetales</taxon>
        <taxon>Saccharomycetaceae</taxon>
        <taxon>Saccharomyces</taxon>
    </lineage>
</organism>
<feature type="compositionally biased region" description="Polar residues" evidence="7">
    <location>
        <begin position="712"/>
        <end position="725"/>
    </location>
</feature>
<evidence type="ECO:0000256" key="4">
    <source>
        <dbReference type="ARBA" id="ARBA00022729"/>
    </source>
</evidence>
<evidence type="ECO:0000256" key="8">
    <source>
        <dbReference type="SAM" id="SignalP"/>
    </source>
</evidence>
<comment type="subcellular location">
    <subcellularLocation>
        <location evidence="1">Membrane</location>
        <topology evidence="1">Lipid-anchor</topology>
        <topology evidence="1">GPI-anchor</topology>
    </subcellularLocation>
</comment>
<feature type="compositionally biased region" description="Low complexity" evidence="7">
    <location>
        <begin position="659"/>
        <end position="669"/>
    </location>
</feature>
<dbReference type="AlphaFoldDB" id="A0AA35IXB4"/>
<evidence type="ECO:0000256" key="5">
    <source>
        <dbReference type="ARBA" id="ARBA00023180"/>
    </source>
</evidence>
<comment type="similarity">
    <text evidence="2">Belongs to the flocculin family.</text>
</comment>
<keyword evidence="4 8" id="KW-0732">Signal</keyword>
<feature type="signal peptide" evidence="8">
    <location>
        <begin position="1"/>
        <end position="23"/>
    </location>
</feature>
<proteinExistence type="inferred from homology"/>
<dbReference type="GO" id="GO:0098552">
    <property type="term" value="C:side of membrane"/>
    <property type="evidence" value="ECO:0007669"/>
    <property type="project" value="UniProtKB-KW"/>
</dbReference>
<dbReference type="Pfam" id="PF13928">
    <property type="entry name" value="Flocculin_t3"/>
    <property type="match status" value="2"/>
</dbReference>
<keyword evidence="11" id="KW-1185">Reference proteome</keyword>
<feature type="compositionally biased region" description="Polar residues" evidence="7">
    <location>
        <begin position="649"/>
        <end position="658"/>
    </location>
</feature>
<evidence type="ECO:0000259" key="9">
    <source>
        <dbReference type="PROSITE" id="PS51820"/>
    </source>
</evidence>
<feature type="region of interest" description="Disordered" evidence="7">
    <location>
        <begin position="699"/>
        <end position="725"/>
    </location>
</feature>
<dbReference type="Proteomes" id="UP001161438">
    <property type="component" value="Chromosome 6"/>
</dbReference>
<dbReference type="Gene3D" id="2.60.120.1560">
    <property type="match status" value="2"/>
</dbReference>
<feature type="region of interest" description="Disordered" evidence="7">
    <location>
        <begin position="491"/>
        <end position="515"/>
    </location>
</feature>
<evidence type="ECO:0000256" key="6">
    <source>
        <dbReference type="ARBA" id="ARBA00023288"/>
    </source>
</evidence>
<gene>
    <name evidence="10" type="primary">SMKI06G0140</name>
    <name evidence="10" type="ORF">SMKI_06G0140</name>
</gene>
<keyword evidence="5" id="KW-0325">Glycoprotein</keyword>
<name>A0AA35IXB4_SACMI</name>
<keyword evidence="6" id="KW-0449">Lipoprotein</keyword>
<feature type="region of interest" description="Disordered" evidence="7">
    <location>
        <begin position="649"/>
        <end position="669"/>
    </location>
</feature>
<feature type="domain" description="PA14" evidence="9">
    <location>
        <begin position="73"/>
        <end position="249"/>
    </location>
</feature>